<dbReference type="RefSeq" id="WP_230740514.1">
    <property type="nucleotide sequence ID" value="NZ_JAJNDB010000010.1"/>
</dbReference>
<organism evidence="3 4">
    <name type="scientific">Actinomycetospora endophytica</name>
    <dbReference type="NCBI Taxonomy" id="2291215"/>
    <lineage>
        <taxon>Bacteria</taxon>
        <taxon>Bacillati</taxon>
        <taxon>Actinomycetota</taxon>
        <taxon>Actinomycetes</taxon>
        <taxon>Pseudonocardiales</taxon>
        <taxon>Pseudonocardiaceae</taxon>
        <taxon>Actinomycetospora</taxon>
    </lineage>
</organism>
<comment type="caution">
    <text evidence="3">The sequence shown here is derived from an EMBL/GenBank/DDBJ whole genome shotgun (WGS) entry which is preliminary data.</text>
</comment>
<evidence type="ECO:0000313" key="3">
    <source>
        <dbReference type="EMBL" id="MCD2197993.1"/>
    </source>
</evidence>
<feature type="chain" id="PRO_5047409875" description="GLTT repeat-containing protein" evidence="2">
    <location>
        <begin position="35"/>
        <end position="163"/>
    </location>
</feature>
<reference evidence="3 4" key="1">
    <citation type="submission" date="2021-11" db="EMBL/GenBank/DDBJ databases">
        <title>Draft genome sequence of Actinomycetospora sp. SF1 isolated from the rhizosphere soil.</title>
        <authorList>
            <person name="Duangmal K."/>
            <person name="Chantavorakit T."/>
        </authorList>
    </citation>
    <scope>NUCLEOTIDE SEQUENCE [LARGE SCALE GENOMIC DNA]</scope>
    <source>
        <strain evidence="3 4">TBRC 5722</strain>
    </source>
</reference>
<name>A0ABS8PIB0_9PSEU</name>
<evidence type="ECO:0008006" key="5">
    <source>
        <dbReference type="Google" id="ProtNLM"/>
    </source>
</evidence>
<feature type="region of interest" description="Disordered" evidence="1">
    <location>
        <begin position="105"/>
        <end position="132"/>
    </location>
</feature>
<dbReference type="EMBL" id="JAJNDB010000010">
    <property type="protein sequence ID" value="MCD2197993.1"/>
    <property type="molecule type" value="Genomic_DNA"/>
</dbReference>
<keyword evidence="2" id="KW-0732">Signal</keyword>
<feature type="compositionally biased region" description="Low complexity" evidence="1">
    <location>
        <begin position="105"/>
        <end position="116"/>
    </location>
</feature>
<gene>
    <name evidence="3" type="ORF">LQ327_31945</name>
</gene>
<keyword evidence="4" id="KW-1185">Reference proteome</keyword>
<evidence type="ECO:0000313" key="4">
    <source>
        <dbReference type="Proteomes" id="UP001199469"/>
    </source>
</evidence>
<evidence type="ECO:0000256" key="2">
    <source>
        <dbReference type="SAM" id="SignalP"/>
    </source>
</evidence>
<sequence>MSTSTPAARRARAVLGGLAGSIAALAVAPGLASAATVDTPASGAAQPGAAQPGAAQPGAAQSGGRSGLGLPQLPEIPKVQALPGAGALGADPVTSVVGTALSSSALLGSDGATTPDDPTPAPTGPQYGAKPETVLGGVPVEGTLNAVTGADAIVPGSGPKDYA</sequence>
<feature type="compositionally biased region" description="Low complexity" evidence="1">
    <location>
        <begin position="35"/>
        <end position="63"/>
    </location>
</feature>
<protein>
    <recommendedName>
        <fullName evidence="5">GLTT repeat-containing protein</fullName>
    </recommendedName>
</protein>
<feature type="signal peptide" evidence="2">
    <location>
        <begin position="1"/>
        <end position="34"/>
    </location>
</feature>
<feature type="region of interest" description="Disordered" evidence="1">
    <location>
        <begin position="35"/>
        <end position="75"/>
    </location>
</feature>
<accession>A0ABS8PIB0</accession>
<proteinExistence type="predicted"/>
<evidence type="ECO:0000256" key="1">
    <source>
        <dbReference type="SAM" id="MobiDB-lite"/>
    </source>
</evidence>
<dbReference type="Proteomes" id="UP001199469">
    <property type="component" value="Unassembled WGS sequence"/>
</dbReference>